<evidence type="ECO:0000313" key="3">
    <source>
        <dbReference type="Proteomes" id="UP000515123"/>
    </source>
</evidence>
<reference evidence="4" key="2">
    <citation type="submission" date="2025-08" db="UniProtKB">
        <authorList>
            <consortium name="RefSeq"/>
        </authorList>
    </citation>
    <scope>IDENTIFICATION</scope>
    <source>
        <tissue evidence="4">Leaf</tissue>
    </source>
</reference>
<evidence type="ECO:0000256" key="1">
    <source>
        <dbReference type="SAM" id="SignalP"/>
    </source>
</evidence>
<sequence>LLLLLLHLHLHKLKLSTSELHLRSPKAAPSPTTFFEVTRPVPSSNSSCSLLLLQHDFASTYSKPPATASYAPPRCLRRHLRRRSPVRAVLEWSAACRGRQFDRIFGVWLGGVELLRSCTAEPRPAGILWTVRKDVTKYSSLFASPQTLAVYLGNLVDSTYTGIYHVNVSLHFYFDSALAGASSHRRPPAFTSPADLVLPISRNLPLDDGLWFPIQNSTDVQSKHLAIPRNAYRAVVEVYISFHQDDEFWYTNPPDSYISANNFTGVPGNGAFREVTVRLDGEVVGAVWPFTVIYTGGINPLLWRPITGIGSFDLPSYDIEITPFLGKILDGQPHEFGFGVTDALDVWYVDANLHLWLDSQSSYSVGNLIKHEAPDFTPTVVSQFKGPDGKFMTSANRRISSTGWVKSSYGKITTHFFQRLNYENLMVFAANGSSQAVNQTIDSNYGTFTKNPSSVLYSEEVFQTFPLYVYTGNTDQTNDTYSTVVNVSLEFDEKRISGERFGFSFSNLRNLQTAEGNMTVKGNLVTSGIGSTQQVYRYESTDGCYFRNVSSSNYTILFDESEKSCTESASVSSGNFFTEWSTFPARGTYYASEEN</sequence>
<proteinExistence type="predicted"/>
<feature type="signal peptide" evidence="1">
    <location>
        <begin position="1"/>
        <end position="18"/>
    </location>
</feature>
<dbReference type="PANTHER" id="PTHR31104">
    <property type="entry name" value="PEPTIDE-N4-(N-ACETYL-BETA-GLUCOSAMINYL)ASPARAGINE AMIDASE A PROTEIN"/>
    <property type="match status" value="1"/>
</dbReference>
<dbReference type="InterPro" id="IPR056948">
    <property type="entry name" value="PNGaseA_N"/>
</dbReference>
<protein>
    <submittedName>
        <fullName evidence="4">Peptide-N4-(N-acetyl-beta- glucosaminyl)asparagine amidase A-like</fullName>
    </submittedName>
</protein>
<gene>
    <name evidence="4" type="primary">LOC109710256</name>
</gene>
<dbReference type="InterPro" id="IPR021102">
    <property type="entry name" value="PNGase_A"/>
</dbReference>
<keyword evidence="1" id="KW-0732">Signal</keyword>
<dbReference type="RefSeq" id="XP_020088355.1">
    <property type="nucleotide sequence ID" value="XM_020232766.1"/>
</dbReference>
<organism evidence="3 4">
    <name type="scientific">Ananas comosus</name>
    <name type="common">Pineapple</name>
    <name type="synonym">Ananas ananas</name>
    <dbReference type="NCBI Taxonomy" id="4615"/>
    <lineage>
        <taxon>Eukaryota</taxon>
        <taxon>Viridiplantae</taxon>
        <taxon>Streptophyta</taxon>
        <taxon>Embryophyta</taxon>
        <taxon>Tracheophyta</taxon>
        <taxon>Spermatophyta</taxon>
        <taxon>Magnoliopsida</taxon>
        <taxon>Liliopsida</taxon>
        <taxon>Poales</taxon>
        <taxon>Bromeliaceae</taxon>
        <taxon>Bromelioideae</taxon>
        <taxon>Ananas</taxon>
    </lineage>
</organism>
<keyword evidence="3" id="KW-1185">Reference proteome</keyword>
<evidence type="ECO:0000313" key="4">
    <source>
        <dbReference type="RefSeq" id="XP_020088355.1"/>
    </source>
</evidence>
<feature type="non-terminal residue" evidence="4">
    <location>
        <position position="1"/>
    </location>
</feature>
<feature type="chain" id="PRO_5027641085" evidence="1">
    <location>
        <begin position="19"/>
        <end position="595"/>
    </location>
</feature>
<dbReference type="CDD" id="cd06262">
    <property type="entry name" value="metallo-hydrolase-like_MBL-fold"/>
    <property type="match status" value="1"/>
</dbReference>
<dbReference type="GeneID" id="109710256"/>
<evidence type="ECO:0000259" key="2">
    <source>
        <dbReference type="Pfam" id="PF12222"/>
    </source>
</evidence>
<dbReference type="Pfam" id="PF12222">
    <property type="entry name" value="PNGaseA"/>
    <property type="match status" value="1"/>
</dbReference>
<feature type="domain" description="Peptide N-acetyl-beta-D-glucosaminyl asparaginase amidase A N-terminal" evidence="2">
    <location>
        <begin position="42"/>
        <end position="372"/>
    </location>
</feature>
<dbReference type="Pfam" id="PF25156">
    <property type="entry name" value="PNGase_A_C"/>
    <property type="match status" value="1"/>
</dbReference>
<dbReference type="AlphaFoldDB" id="A0A6P5F521"/>
<name>A0A6P5F521_ANACO</name>
<reference evidence="3" key="1">
    <citation type="journal article" date="2015" name="Nat. Genet.">
        <title>The pineapple genome and the evolution of CAM photosynthesis.</title>
        <authorList>
            <person name="Ming R."/>
            <person name="VanBuren R."/>
            <person name="Wai C.M."/>
            <person name="Tang H."/>
            <person name="Schatz M.C."/>
            <person name="Bowers J.E."/>
            <person name="Lyons E."/>
            <person name="Wang M.L."/>
            <person name="Chen J."/>
            <person name="Biggers E."/>
            <person name="Zhang J."/>
            <person name="Huang L."/>
            <person name="Zhang L."/>
            <person name="Miao W."/>
            <person name="Zhang J."/>
            <person name="Ye Z."/>
            <person name="Miao C."/>
            <person name="Lin Z."/>
            <person name="Wang H."/>
            <person name="Zhou H."/>
            <person name="Yim W.C."/>
            <person name="Priest H.D."/>
            <person name="Zheng C."/>
            <person name="Woodhouse M."/>
            <person name="Edger P.P."/>
            <person name="Guyot R."/>
            <person name="Guo H.B."/>
            <person name="Guo H."/>
            <person name="Zheng G."/>
            <person name="Singh R."/>
            <person name="Sharma A."/>
            <person name="Min X."/>
            <person name="Zheng Y."/>
            <person name="Lee H."/>
            <person name="Gurtowski J."/>
            <person name="Sedlazeck F.J."/>
            <person name="Harkess A."/>
            <person name="McKain M.R."/>
            <person name="Liao Z."/>
            <person name="Fang J."/>
            <person name="Liu J."/>
            <person name="Zhang X."/>
            <person name="Zhang Q."/>
            <person name="Hu W."/>
            <person name="Qin Y."/>
            <person name="Wang K."/>
            <person name="Chen L.Y."/>
            <person name="Shirley N."/>
            <person name="Lin Y.R."/>
            <person name="Liu L.Y."/>
            <person name="Hernandez A.G."/>
            <person name="Wright C.L."/>
            <person name="Bulone V."/>
            <person name="Tuskan G.A."/>
            <person name="Heath K."/>
            <person name="Zee F."/>
            <person name="Moore P.H."/>
            <person name="Sunkar R."/>
            <person name="Leebens-Mack J.H."/>
            <person name="Mockler T."/>
            <person name="Bennetzen J.L."/>
            <person name="Freeling M."/>
            <person name="Sankoff D."/>
            <person name="Paterson A.H."/>
            <person name="Zhu X."/>
            <person name="Yang X."/>
            <person name="Smith J.A."/>
            <person name="Cushman J.C."/>
            <person name="Paull R.E."/>
            <person name="Yu Q."/>
        </authorList>
    </citation>
    <scope>NUCLEOTIDE SEQUENCE [LARGE SCALE GENOMIC DNA]</scope>
    <source>
        <strain evidence="3">cv. F153</strain>
    </source>
</reference>
<accession>A0A6P5F521</accession>
<dbReference type="Proteomes" id="UP000515123">
    <property type="component" value="Linkage group 5"/>
</dbReference>
<dbReference type="OrthoDB" id="339900at2759"/>